<dbReference type="Pfam" id="PF01019">
    <property type="entry name" value="G_glu_transpept"/>
    <property type="match status" value="1"/>
</dbReference>
<keyword evidence="4" id="KW-0865">Zymogen</keyword>
<dbReference type="PROSITE" id="PS51257">
    <property type="entry name" value="PROKAR_LIPOPROTEIN"/>
    <property type="match status" value="1"/>
</dbReference>
<feature type="chain" id="PRO_5017604747" evidence="5">
    <location>
        <begin position="22"/>
        <end position="605"/>
    </location>
</feature>
<accession>A0A3E0H9E3</accession>
<evidence type="ECO:0000256" key="3">
    <source>
        <dbReference type="ARBA" id="ARBA00022801"/>
    </source>
</evidence>
<feature type="signal peptide" evidence="5">
    <location>
        <begin position="1"/>
        <end position="21"/>
    </location>
</feature>
<protein>
    <submittedName>
        <fullName evidence="6">Gamma-glutamyltransferase 1</fullName>
    </submittedName>
</protein>
<evidence type="ECO:0000256" key="4">
    <source>
        <dbReference type="ARBA" id="ARBA00023145"/>
    </source>
</evidence>
<sequence length="605" mass="63050">MRLALSTLALSGLMLSACSMAPLQPTAAAINPTATATLAANAQRQATPEAGTGRYPLSTASAAQAMVVTAHPLATQAALSMLRAGGSAVDAAIAAQAMLGLVEPQSSGLGGGGFMVLAEALVGSSARVTAVDGRETAPSATNATRFLRANGEPMAFDEALADARAVGIPGVVAMLDQAHRRWGKLPWRTLLAPAIAAARAGVPVSDRLHNLSASDPLLARSPSLAPYLLDRDGQAWPVGHRLKNPAYATLLETLAKNGPRAFYEGELATQLVAQLQAAGSDVSLADWQAYEADVLPAQCLSIARIKACSAPPPSGGFSVLEMTALWQHYQRKQGQASPLNASKTDLNTRSLHGLLEAERLGFADRQRYGADARWVNVPVDGLLSTRYLRQRAGLISDLAAQETVAAGAPKGATLSATDQQTREMGTSHISIVDSSGRWLAMTSSIEDRFGSRLLINGLLMNNQLTDFSFLPFQQGLPVANRVGPGKRPRSAMSPTLVIDANGQPVMALGSPGGSRILGFNTRLLSAYIAGVRDAGALVSLPMALNRNGPTEVEQTLAADTIAELKARGHAVKVVDMASGHGVIVRRGGLLQGAADPRREGQAAGF</sequence>
<keyword evidence="3" id="KW-0378">Hydrolase</keyword>
<evidence type="ECO:0000256" key="5">
    <source>
        <dbReference type="SAM" id="SignalP"/>
    </source>
</evidence>
<dbReference type="Gene3D" id="3.60.20.40">
    <property type="match status" value="1"/>
</dbReference>
<evidence type="ECO:0000313" key="6">
    <source>
        <dbReference type="EMBL" id="REH40264.1"/>
    </source>
</evidence>
<keyword evidence="5" id="KW-0732">Signal</keyword>
<name>A0A3E0H9E3_9GAMM</name>
<organism evidence="6 7">
    <name type="scientific">Paraperlucidibaca baekdonensis</name>
    <dbReference type="NCBI Taxonomy" id="748120"/>
    <lineage>
        <taxon>Bacteria</taxon>
        <taxon>Pseudomonadati</taxon>
        <taxon>Pseudomonadota</taxon>
        <taxon>Gammaproteobacteria</taxon>
        <taxon>Moraxellales</taxon>
        <taxon>Moraxellaceae</taxon>
        <taxon>Paraperlucidibaca</taxon>
    </lineage>
</organism>
<evidence type="ECO:0000256" key="2">
    <source>
        <dbReference type="ARBA" id="ARBA00022679"/>
    </source>
</evidence>
<dbReference type="PANTHER" id="PTHR43199">
    <property type="entry name" value="GLUTATHIONE HYDROLASE"/>
    <property type="match status" value="1"/>
</dbReference>
<gene>
    <name evidence="6" type="ORF">DFR26_0463</name>
</gene>
<dbReference type="OrthoDB" id="5297205at2"/>
<evidence type="ECO:0000256" key="1">
    <source>
        <dbReference type="ARBA" id="ARBA00009381"/>
    </source>
</evidence>
<keyword evidence="7" id="KW-1185">Reference proteome</keyword>
<dbReference type="InterPro" id="IPR051792">
    <property type="entry name" value="GGT_bact"/>
</dbReference>
<dbReference type="AlphaFoldDB" id="A0A3E0H9E3"/>
<proteinExistence type="inferred from homology"/>
<dbReference type="GO" id="GO:0016787">
    <property type="term" value="F:hydrolase activity"/>
    <property type="evidence" value="ECO:0007669"/>
    <property type="project" value="UniProtKB-KW"/>
</dbReference>
<dbReference type="GO" id="GO:0016740">
    <property type="term" value="F:transferase activity"/>
    <property type="evidence" value="ECO:0007669"/>
    <property type="project" value="UniProtKB-KW"/>
</dbReference>
<evidence type="ECO:0000313" key="7">
    <source>
        <dbReference type="Proteomes" id="UP000256774"/>
    </source>
</evidence>
<dbReference type="RefSeq" id="WP_116207312.1">
    <property type="nucleotide sequence ID" value="NZ_QUNR01000001.1"/>
</dbReference>
<keyword evidence="2 6" id="KW-0808">Transferase</keyword>
<comment type="similarity">
    <text evidence="1">Belongs to the gamma-glutamyltransferase family.</text>
</comment>
<dbReference type="Proteomes" id="UP000256774">
    <property type="component" value="Unassembled WGS sequence"/>
</dbReference>
<dbReference type="SUPFAM" id="SSF56235">
    <property type="entry name" value="N-terminal nucleophile aminohydrolases (Ntn hydrolases)"/>
    <property type="match status" value="1"/>
</dbReference>
<dbReference type="PANTHER" id="PTHR43199:SF1">
    <property type="entry name" value="GLUTATHIONE HYDROLASE PROENZYME"/>
    <property type="match status" value="1"/>
</dbReference>
<dbReference type="InterPro" id="IPR029055">
    <property type="entry name" value="Ntn_hydrolases_N"/>
</dbReference>
<dbReference type="PRINTS" id="PR01210">
    <property type="entry name" value="GGTRANSPTASE"/>
</dbReference>
<dbReference type="EMBL" id="QUNR01000001">
    <property type="protein sequence ID" value="REH40264.1"/>
    <property type="molecule type" value="Genomic_DNA"/>
</dbReference>
<reference evidence="6 7" key="1">
    <citation type="submission" date="2018-08" db="EMBL/GenBank/DDBJ databases">
        <title>Genomic Encyclopedia of Type Strains, Phase IV (KMG-IV): sequencing the most valuable type-strain genomes for metagenomic binning, comparative biology and taxonomic classification.</title>
        <authorList>
            <person name="Goeker M."/>
        </authorList>
    </citation>
    <scope>NUCLEOTIDE SEQUENCE [LARGE SCALE GENOMIC DNA]</scope>
    <source>
        <strain evidence="6 7">DSM 26022</strain>
    </source>
</reference>
<dbReference type="InterPro" id="IPR043137">
    <property type="entry name" value="GGT_ssub_C"/>
</dbReference>
<comment type="caution">
    <text evidence="6">The sequence shown here is derived from an EMBL/GenBank/DDBJ whole genome shotgun (WGS) entry which is preliminary data.</text>
</comment>
<dbReference type="Gene3D" id="1.10.246.130">
    <property type="match status" value="1"/>
</dbReference>
<dbReference type="InterPro" id="IPR043138">
    <property type="entry name" value="GGT_lsub"/>
</dbReference>